<accession>A0AAD4R5U8</accession>
<sequence>MLSHLTSCAAKAVVYGESGYFMHSSIGTGPCDTTNCPMAALRSKEHWSGSWVHCWVLVGCYLRRVEKRALTTQPAVHSSNRNIQRAVPYGRAIEKSFSSKALCVYNKSDWYILKDKLATTTTNGSSEPSGQPPASGPNISSPKSAFHPTNAATSHQLMLYVQQQLKAANDAGAALWSMKDNGGGGGSSANNDSVNHAPTGHTINSNGSGDGSIEPSNVGSSHIDTSIASQQQSCSGCRELKREVEDLRRMICQHFPPNNSQLLGVTASESGNSISNYINTSNRNTQCRNIQAAQSPPSPPLPPAPVIRHPAQCPTALSFNSLANSNAQQLLPWLVNNGLLSANNLQQMPNAQNSAPNASATGVLRLLEQMSPTMLDAALMGANRTAPSSILLQSLQHINNAVQNSPPNNNSRLSELVQAAAALQHQNSNNNSRSNHIGYNTNNNHASVGLHGNIDPVGVDGASETSSSASSTNTQLLISPQQQMATSLQQQFGNCNTANRNNTLEASAQLAAVTRSSFISAAAQLLNSNSGNDGTVAAAALLHQHAGLLQNASAGSNGATQQLQNNLALHASLLLQQQQQQQRQAALQQAQQLQRQQAQHNFRMDPHIQFRKNSDPTPTVGGNHSGGDRGIILDRSTEKRRAASDDYVRTIRQQNLSEHNISKIAIPVAEAFQADPLFRPLSEQQVVQQVMQSKKYENVNISETMAQLCKKLAEKRVFGSRLMSQTTVAAPNHSSYNNLPNEGIVYIQHVCRKVLGSRVKSDEEFWEYFREAMRKLAARCRRVRHAKKMRSPKVSVVEHSQQLHRIHQPLTQTSQAHQILFDHHRSPPQSTNVVIPPFSAANPNYGATFEPISPTGNVGGHNHSQGIEDVSMEVAEAESSSSPSPQTPMSSSTHNSTPTPTSVLADIKVETLGHD</sequence>
<gene>
    <name evidence="2" type="ORF">DdX_02228</name>
</gene>
<proteinExistence type="predicted"/>
<comment type="caution">
    <text evidence="2">The sequence shown here is derived from an EMBL/GenBank/DDBJ whole genome shotgun (WGS) entry which is preliminary data.</text>
</comment>
<feature type="region of interest" description="Disordered" evidence="1">
    <location>
        <begin position="121"/>
        <end position="148"/>
    </location>
</feature>
<feature type="region of interest" description="Disordered" evidence="1">
    <location>
        <begin position="872"/>
        <end position="915"/>
    </location>
</feature>
<dbReference type="Proteomes" id="UP001201812">
    <property type="component" value="Unassembled WGS sequence"/>
</dbReference>
<feature type="compositionally biased region" description="Polar residues" evidence="1">
    <location>
        <begin position="214"/>
        <end position="235"/>
    </location>
</feature>
<dbReference type="EMBL" id="JAKKPZ010000002">
    <property type="protein sequence ID" value="KAI1725566.1"/>
    <property type="molecule type" value="Genomic_DNA"/>
</dbReference>
<organism evidence="2 3">
    <name type="scientific">Ditylenchus destructor</name>
    <dbReference type="NCBI Taxonomy" id="166010"/>
    <lineage>
        <taxon>Eukaryota</taxon>
        <taxon>Metazoa</taxon>
        <taxon>Ecdysozoa</taxon>
        <taxon>Nematoda</taxon>
        <taxon>Chromadorea</taxon>
        <taxon>Rhabditida</taxon>
        <taxon>Tylenchina</taxon>
        <taxon>Tylenchomorpha</taxon>
        <taxon>Sphaerularioidea</taxon>
        <taxon>Anguinidae</taxon>
        <taxon>Anguininae</taxon>
        <taxon>Ditylenchus</taxon>
    </lineage>
</organism>
<evidence type="ECO:0000256" key="1">
    <source>
        <dbReference type="SAM" id="MobiDB-lite"/>
    </source>
</evidence>
<dbReference type="AlphaFoldDB" id="A0AAD4R5U8"/>
<feature type="region of interest" description="Disordered" evidence="1">
    <location>
        <begin position="183"/>
        <end position="235"/>
    </location>
</feature>
<feature type="compositionally biased region" description="Low complexity" evidence="1">
    <location>
        <begin position="462"/>
        <end position="472"/>
    </location>
</feature>
<feature type="region of interest" description="Disordered" evidence="1">
    <location>
        <begin position="611"/>
        <end position="638"/>
    </location>
</feature>
<protein>
    <submittedName>
        <fullName evidence="2">Protein lin-14</fullName>
    </submittedName>
</protein>
<keyword evidence="3" id="KW-1185">Reference proteome</keyword>
<evidence type="ECO:0000313" key="2">
    <source>
        <dbReference type="EMBL" id="KAI1725566.1"/>
    </source>
</evidence>
<reference evidence="2" key="1">
    <citation type="submission" date="2022-01" db="EMBL/GenBank/DDBJ databases">
        <title>Genome Sequence Resource for Two Populations of Ditylenchus destructor, the Migratory Endoparasitic Phytonematode.</title>
        <authorList>
            <person name="Zhang H."/>
            <person name="Lin R."/>
            <person name="Xie B."/>
        </authorList>
    </citation>
    <scope>NUCLEOTIDE SEQUENCE</scope>
    <source>
        <strain evidence="2">BazhouSP</strain>
    </source>
</reference>
<feature type="compositionally biased region" description="Low complexity" evidence="1">
    <location>
        <begin position="872"/>
        <end position="902"/>
    </location>
</feature>
<evidence type="ECO:0000313" key="3">
    <source>
        <dbReference type="Proteomes" id="UP001201812"/>
    </source>
</evidence>
<feature type="compositionally biased region" description="Polar residues" evidence="1">
    <location>
        <begin position="437"/>
        <end position="446"/>
    </location>
</feature>
<feature type="region of interest" description="Disordered" evidence="1">
    <location>
        <begin position="427"/>
        <end position="473"/>
    </location>
</feature>
<name>A0AAD4R5U8_9BILA</name>